<dbReference type="InterPro" id="IPR025358">
    <property type="entry name" value="DUF4262"/>
</dbReference>
<evidence type="ECO:0000313" key="1">
    <source>
        <dbReference type="EMBL" id="MBB4000481.1"/>
    </source>
</evidence>
<keyword evidence="2" id="KW-1185">Reference proteome</keyword>
<name>A0A7W6H8P1_9HYPH</name>
<gene>
    <name evidence="1" type="ORF">GGR04_004359</name>
</gene>
<organism evidence="1 2">
    <name type="scientific">Aureimonas pseudogalii</name>
    <dbReference type="NCBI Taxonomy" id="1744844"/>
    <lineage>
        <taxon>Bacteria</taxon>
        <taxon>Pseudomonadati</taxon>
        <taxon>Pseudomonadota</taxon>
        <taxon>Alphaproteobacteria</taxon>
        <taxon>Hyphomicrobiales</taxon>
        <taxon>Aurantimonadaceae</taxon>
        <taxon>Aureimonas</taxon>
    </lineage>
</organism>
<evidence type="ECO:0008006" key="3">
    <source>
        <dbReference type="Google" id="ProtNLM"/>
    </source>
</evidence>
<dbReference type="Proteomes" id="UP000542776">
    <property type="component" value="Unassembled WGS sequence"/>
</dbReference>
<accession>A0A7W6H8P1</accession>
<sequence length="167" mass="19040">MRTVLDVPAKTLDTSEMAFVAEVREHGFIRTEVSGDREGPGFSYSTGFWVTTSQPEFIMFGMMGEAAHTVFWDLYRDAQAQAALSFGKKTDRVFANLPACIFPIAKRFYADHLGWSRWFYRGDEFPCLQVVWPDREGVFPWEAGFDPAFSDRQSDLTEQGWQASLVV</sequence>
<proteinExistence type="predicted"/>
<comment type="caution">
    <text evidence="1">The sequence shown here is derived from an EMBL/GenBank/DDBJ whole genome shotgun (WGS) entry which is preliminary data.</text>
</comment>
<reference evidence="1 2" key="1">
    <citation type="submission" date="2020-08" db="EMBL/GenBank/DDBJ databases">
        <title>Genomic Encyclopedia of Type Strains, Phase IV (KMG-IV): sequencing the most valuable type-strain genomes for metagenomic binning, comparative biology and taxonomic classification.</title>
        <authorList>
            <person name="Goeker M."/>
        </authorList>
    </citation>
    <scope>NUCLEOTIDE SEQUENCE [LARGE SCALE GENOMIC DNA]</scope>
    <source>
        <strain evidence="1 2">DSM 102238</strain>
    </source>
</reference>
<dbReference type="RefSeq" id="WP_183202331.1">
    <property type="nucleotide sequence ID" value="NZ_JACIEK010000021.1"/>
</dbReference>
<evidence type="ECO:0000313" key="2">
    <source>
        <dbReference type="Proteomes" id="UP000542776"/>
    </source>
</evidence>
<dbReference type="EMBL" id="JACIEK010000021">
    <property type="protein sequence ID" value="MBB4000481.1"/>
    <property type="molecule type" value="Genomic_DNA"/>
</dbReference>
<protein>
    <recommendedName>
        <fullName evidence="3">DUF4262 domain-containing protein</fullName>
    </recommendedName>
</protein>
<dbReference type="Pfam" id="PF14081">
    <property type="entry name" value="DUF4262"/>
    <property type="match status" value="1"/>
</dbReference>
<dbReference type="AlphaFoldDB" id="A0A7W6H8P1"/>